<evidence type="ECO:0000313" key="1">
    <source>
        <dbReference type="EMBL" id="KAJ8620941.1"/>
    </source>
</evidence>
<dbReference type="Proteomes" id="UP001234297">
    <property type="component" value="Chromosome 9"/>
</dbReference>
<protein>
    <submittedName>
        <fullName evidence="1">Uncharacterized protein</fullName>
    </submittedName>
</protein>
<keyword evidence="2" id="KW-1185">Reference proteome</keyword>
<gene>
    <name evidence="1" type="ORF">MRB53_029470</name>
</gene>
<comment type="caution">
    <text evidence="1">The sequence shown here is derived from an EMBL/GenBank/DDBJ whole genome shotgun (WGS) entry which is preliminary data.</text>
</comment>
<evidence type="ECO:0000313" key="2">
    <source>
        <dbReference type="Proteomes" id="UP001234297"/>
    </source>
</evidence>
<sequence length="241" mass="25209">MTAMNRFLCNFYCMLFLAFAIRTAVGQSPAPGPAGPPNVTAALEKGGQFSTLIRLMQGSQLTSQIDGQLNDTNNGITIFAPSDSAFAALPPGTLNSLNQQQKSSLIQFHIIPSYIGRSQFQTVSNPLRTQAGDSGPYAYPINITTSGGTVNISTGVDNTTVSGTVHDDGQLIVYQIDKVLLPMGLFGTKPPAPAPAPAQSKKKKSSAVTARPPSVDASGDMGLRENVVMALVGAAVGVLWL</sequence>
<dbReference type="EMBL" id="CM056817">
    <property type="protein sequence ID" value="KAJ8620941.1"/>
    <property type="molecule type" value="Genomic_DNA"/>
</dbReference>
<name>A0ACC2KIN1_PERAE</name>
<proteinExistence type="predicted"/>
<accession>A0ACC2KIN1</accession>
<organism evidence="1 2">
    <name type="scientific">Persea americana</name>
    <name type="common">Avocado</name>
    <dbReference type="NCBI Taxonomy" id="3435"/>
    <lineage>
        <taxon>Eukaryota</taxon>
        <taxon>Viridiplantae</taxon>
        <taxon>Streptophyta</taxon>
        <taxon>Embryophyta</taxon>
        <taxon>Tracheophyta</taxon>
        <taxon>Spermatophyta</taxon>
        <taxon>Magnoliopsida</taxon>
        <taxon>Magnoliidae</taxon>
        <taxon>Laurales</taxon>
        <taxon>Lauraceae</taxon>
        <taxon>Persea</taxon>
    </lineage>
</organism>
<reference evidence="1 2" key="1">
    <citation type="journal article" date="2022" name="Hortic Res">
        <title>A haplotype resolved chromosomal level avocado genome allows analysis of novel avocado genes.</title>
        <authorList>
            <person name="Nath O."/>
            <person name="Fletcher S.J."/>
            <person name="Hayward A."/>
            <person name="Shaw L.M."/>
            <person name="Masouleh A.K."/>
            <person name="Furtado A."/>
            <person name="Henry R.J."/>
            <person name="Mitter N."/>
        </authorList>
    </citation>
    <scope>NUCLEOTIDE SEQUENCE [LARGE SCALE GENOMIC DNA]</scope>
    <source>
        <strain evidence="2">cv. Hass</strain>
    </source>
</reference>